<dbReference type="InterPro" id="IPR014729">
    <property type="entry name" value="Rossmann-like_a/b/a_fold"/>
</dbReference>
<reference evidence="4" key="2">
    <citation type="submission" date="2018-04" db="EMBL/GenBank/DDBJ databases">
        <title>Complete genome sequence of Sulfodiicoccus acidiphilus strain HS-1.</title>
        <authorList>
            <person name="Sakai H.D."/>
            <person name="Kurosawa N."/>
        </authorList>
    </citation>
    <scope>NUCLEOTIDE SEQUENCE [LARGE SCALE GENOMIC DNA]</scope>
    <source>
        <strain evidence="4">HS-1</strain>
    </source>
</reference>
<dbReference type="GO" id="GO:0017183">
    <property type="term" value="P:protein histidyl modification to diphthamide"/>
    <property type="evidence" value="ECO:0007669"/>
    <property type="project" value="TreeGrafter"/>
</dbReference>
<evidence type="ECO:0000313" key="2">
    <source>
        <dbReference type="EMBL" id="BBD71727.1"/>
    </source>
</evidence>
<organism evidence="2 4">
    <name type="scientific">Sulfodiicoccus acidiphilus</name>
    <dbReference type="NCBI Taxonomy" id="1670455"/>
    <lineage>
        <taxon>Archaea</taxon>
        <taxon>Thermoproteota</taxon>
        <taxon>Thermoprotei</taxon>
        <taxon>Sulfolobales</taxon>
        <taxon>Sulfolobaceae</taxon>
        <taxon>Sulfodiicoccus</taxon>
    </lineage>
</organism>
<dbReference type="Proteomes" id="UP000276741">
    <property type="component" value="Chromosome"/>
</dbReference>
<dbReference type="EMBL" id="BMQS01000001">
    <property type="protein sequence ID" value="GGT86299.1"/>
    <property type="molecule type" value="Genomic_DNA"/>
</dbReference>
<dbReference type="Pfam" id="PF01902">
    <property type="entry name" value="Diphthami_syn_2"/>
    <property type="match status" value="1"/>
</dbReference>
<dbReference type="NCBIfam" id="TIGR00290">
    <property type="entry name" value="MJ0570_dom"/>
    <property type="match status" value="1"/>
</dbReference>
<evidence type="ECO:0000313" key="3">
    <source>
        <dbReference type="EMBL" id="GGT86299.1"/>
    </source>
</evidence>
<evidence type="ECO:0000259" key="1">
    <source>
        <dbReference type="Pfam" id="PF01902"/>
    </source>
</evidence>
<keyword evidence="2" id="KW-0067">ATP-binding</keyword>
<dbReference type="KEGG" id="sacd:HS1genome_0116"/>
<evidence type="ECO:0000313" key="4">
    <source>
        <dbReference type="Proteomes" id="UP000276741"/>
    </source>
</evidence>
<dbReference type="CDD" id="cd01994">
    <property type="entry name" value="AANH_PF0828-like"/>
    <property type="match status" value="1"/>
</dbReference>
<dbReference type="InterPro" id="IPR030662">
    <property type="entry name" value="DPH6/MJ0570"/>
</dbReference>
<dbReference type="SUPFAM" id="SSF52402">
    <property type="entry name" value="Adenine nucleotide alpha hydrolases-like"/>
    <property type="match status" value="1"/>
</dbReference>
<keyword evidence="4" id="KW-1185">Reference proteome</keyword>
<dbReference type="AlphaFoldDB" id="A0A348B0M5"/>
<dbReference type="PANTHER" id="PTHR12196:SF2">
    <property type="entry name" value="DIPHTHINE--AMMONIA LIGASE"/>
    <property type="match status" value="1"/>
</dbReference>
<reference evidence="3" key="1">
    <citation type="journal article" date="2014" name="Int. J. Syst. Evol. Microbiol.">
        <title>Complete genome sequence of Corynebacterium casei LMG S-19264T (=DSM 44701T), isolated from a smear-ripened cheese.</title>
        <authorList>
            <consortium name="US DOE Joint Genome Institute (JGI-PGF)"/>
            <person name="Walter F."/>
            <person name="Albersmeier A."/>
            <person name="Kalinowski J."/>
            <person name="Ruckert C."/>
        </authorList>
    </citation>
    <scope>NUCLEOTIDE SEQUENCE</scope>
    <source>
        <strain evidence="3">JCM 31740</strain>
    </source>
</reference>
<reference evidence="3" key="4">
    <citation type="submission" date="2020-09" db="EMBL/GenBank/DDBJ databases">
        <authorList>
            <person name="Sun Q."/>
            <person name="Ohkuma M."/>
        </authorList>
    </citation>
    <scope>NUCLEOTIDE SEQUENCE</scope>
    <source>
        <strain evidence="3">JCM 31740</strain>
    </source>
</reference>
<dbReference type="Proteomes" id="UP000616143">
    <property type="component" value="Unassembled WGS sequence"/>
</dbReference>
<dbReference type="GO" id="GO:0017178">
    <property type="term" value="F:diphthine-ammonia ligase activity"/>
    <property type="evidence" value="ECO:0007669"/>
    <property type="project" value="TreeGrafter"/>
</dbReference>
<sequence length="182" mass="20635">MFQKSSVNFATYQAAVMGIPLISWRTSGAKNEELKDLEEALLYVKEKGVSGVITGALLSDYQRLNINLIALKAGLKVYSPLWRKDQSRYMFDLIRHGFTFVITSASAYGFPFHLVGKEVVSEEQVEEIVEAALTYGFNPAFEGGEAETFVTFAPLFSRKLRLEGRTVKEGEFRWRYDISRIL</sequence>
<dbReference type="InterPro" id="IPR002761">
    <property type="entry name" value="Diphthami_syn_dom"/>
</dbReference>
<dbReference type="EMBL" id="AP018553">
    <property type="protein sequence ID" value="BBD71727.1"/>
    <property type="molecule type" value="Genomic_DNA"/>
</dbReference>
<keyword evidence="2" id="KW-0547">Nucleotide-binding</keyword>
<accession>A0A348B0M5</accession>
<dbReference type="Gene3D" id="3.90.1490.10">
    <property type="entry name" value="putative n-type atp pyrophosphatase, domain 2"/>
    <property type="match status" value="1"/>
</dbReference>
<dbReference type="PANTHER" id="PTHR12196">
    <property type="entry name" value="DOMAIN OF UNKNOWN FUNCTION 71 DUF71 -CONTAINING PROTEIN"/>
    <property type="match status" value="1"/>
</dbReference>
<gene>
    <name evidence="3" type="ORF">GCM10007116_00300</name>
    <name evidence="2" type="ORF">HS1genome_0116</name>
</gene>
<proteinExistence type="predicted"/>
<protein>
    <submittedName>
        <fullName evidence="2">ATP-binding protein</fullName>
    </submittedName>
</protein>
<dbReference type="Gene3D" id="3.40.50.620">
    <property type="entry name" value="HUPs"/>
    <property type="match status" value="1"/>
</dbReference>
<dbReference type="GO" id="GO:0005524">
    <property type="term" value="F:ATP binding"/>
    <property type="evidence" value="ECO:0007669"/>
    <property type="project" value="UniProtKB-KW"/>
</dbReference>
<name>A0A348B0M5_9CREN</name>
<feature type="domain" description="Diphthamide synthase" evidence="1">
    <location>
        <begin position="1"/>
        <end position="180"/>
    </location>
</feature>
<reference evidence="2" key="3">
    <citation type="journal article" date="2019" name="BMC Res. Notes">
        <title>Complete genome sequence of the Sulfodiicoccus acidiphilus strain HS-1T, the first crenarchaeon that lacks polB3, isolated from an acidic hot spring in Ohwaku-dani, Hakone, Japan.</title>
        <authorList>
            <person name="Sakai H.D."/>
            <person name="Kurosawa N."/>
        </authorList>
    </citation>
    <scope>NUCLEOTIDE SEQUENCE</scope>
    <source>
        <strain evidence="2">HS-1</strain>
    </source>
</reference>